<dbReference type="PANTHER" id="PTHR22916">
    <property type="entry name" value="GLYCOSYLTRANSFERASE"/>
    <property type="match status" value="1"/>
</dbReference>
<dbReference type="EMBL" id="BMMW01000001">
    <property type="protein sequence ID" value="GGK33498.1"/>
    <property type="molecule type" value="Genomic_DNA"/>
</dbReference>
<sequence length="274" mass="29011">MVGVQVSVCVPAFNAARTIVQTLASIQAQDFTDFEIVVVDNASTDGTGDLVAAIDDPRIRLHTNADLLPMVDNWNRAIELASGDLVKLVCADDLIAPNCLSAQVASLADPTIAVAASKFSVIDDDGATLAQHLGLPGLVGRHESAAALRALVRKLPDDVCPTAAFLFRRADFAATTGFRADFLYAMDIDLIARLCANGAFYGHGQALATNRASAFNHSSATSSLSKFADVVRFNHHHRRAPGVRLVDVIAGDGRVGKQALTRVGVRLRQLAGRG</sequence>
<organism evidence="2 3">
    <name type="scientific">Nocardia camponoti</name>
    <dbReference type="NCBI Taxonomy" id="1616106"/>
    <lineage>
        <taxon>Bacteria</taxon>
        <taxon>Bacillati</taxon>
        <taxon>Actinomycetota</taxon>
        <taxon>Actinomycetes</taxon>
        <taxon>Mycobacteriales</taxon>
        <taxon>Nocardiaceae</taxon>
        <taxon>Nocardia</taxon>
    </lineage>
</organism>
<dbReference type="InterPro" id="IPR001173">
    <property type="entry name" value="Glyco_trans_2-like"/>
</dbReference>
<dbReference type="SUPFAM" id="SSF53448">
    <property type="entry name" value="Nucleotide-diphospho-sugar transferases"/>
    <property type="match status" value="1"/>
</dbReference>
<dbReference type="GO" id="GO:0016758">
    <property type="term" value="F:hexosyltransferase activity"/>
    <property type="evidence" value="ECO:0007669"/>
    <property type="project" value="UniProtKB-ARBA"/>
</dbReference>
<dbReference type="Pfam" id="PF00535">
    <property type="entry name" value="Glycos_transf_2"/>
    <property type="match status" value="1"/>
</dbReference>
<evidence type="ECO:0000259" key="1">
    <source>
        <dbReference type="Pfam" id="PF00535"/>
    </source>
</evidence>
<accession>A0A917V3S9</accession>
<dbReference type="Proteomes" id="UP000612956">
    <property type="component" value="Unassembled WGS sequence"/>
</dbReference>
<dbReference type="InterPro" id="IPR029044">
    <property type="entry name" value="Nucleotide-diphossugar_trans"/>
</dbReference>
<keyword evidence="2" id="KW-0378">Hydrolase</keyword>
<reference evidence="2" key="1">
    <citation type="journal article" date="2014" name="Int. J. Syst. Evol. Microbiol.">
        <title>Complete genome sequence of Corynebacterium casei LMG S-19264T (=DSM 44701T), isolated from a smear-ripened cheese.</title>
        <authorList>
            <consortium name="US DOE Joint Genome Institute (JGI-PGF)"/>
            <person name="Walter F."/>
            <person name="Albersmeier A."/>
            <person name="Kalinowski J."/>
            <person name="Ruckert C."/>
        </authorList>
    </citation>
    <scope>NUCLEOTIDE SEQUENCE</scope>
    <source>
        <strain evidence="2">CGMCC 4.7278</strain>
    </source>
</reference>
<evidence type="ECO:0000313" key="2">
    <source>
        <dbReference type="EMBL" id="GGK33498.1"/>
    </source>
</evidence>
<name>A0A917V3S9_9NOCA</name>
<dbReference type="GO" id="GO:0016787">
    <property type="term" value="F:hydrolase activity"/>
    <property type="evidence" value="ECO:0007669"/>
    <property type="project" value="UniProtKB-KW"/>
</dbReference>
<reference evidence="2" key="2">
    <citation type="submission" date="2020-09" db="EMBL/GenBank/DDBJ databases">
        <authorList>
            <person name="Sun Q."/>
            <person name="Zhou Y."/>
        </authorList>
    </citation>
    <scope>NUCLEOTIDE SEQUENCE</scope>
    <source>
        <strain evidence="2">CGMCC 4.7278</strain>
    </source>
</reference>
<gene>
    <name evidence="2" type="ORF">GCM10011591_01450</name>
</gene>
<dbReference type="Gene3D" id="3.90.550.10">
    <property type="entry name" value="Spore Coat Polysaccharide Biosynthesis Protein SpsA, Chain A"/>
    <property type="match status" value="1"/>
</dbReference>
<proteinExistence type="predicted"/>
<evidence type="ECO:0000313" key="3">
    <source>
        <dbReference type="Proteomes" id="UP000612956"/>
    </source>
</evidence>
<protein>
    <submittedName>
        <fullName evidence="2">Glycosyl hydrolase</fullName>
    </submittedName>
</protein>
<comment type="caution">
    <text evidence="2">The sequence shown here is derived from an EMBL/GenBank/DDBJ whole genome shotgun (WGS) entry which is preliminary data.</text>
</comment>
<feature type="domain" description="Glycosyltransferase 2-like" evidence="1">
    <location>
        <begin position="7"/>
        <end position="171"/>
    </location>
</feature>
<keyword evidence="3" id="KW-1185">Reference proteome</keyword>
<dbReference type="PANTHER" id="PTHR22916:SF3">
    <property type="entry name" value="UDP-GLCNAC:BETAGAL BETA-1,3-N-ACETYLGLUCOSAMINYLTRANSFERASE-LIKE PROTEIN 1"/>
    <property type="match status" value="1"/>
</dbReference>
<dbReference type="AlphaFoldDB" id="A0A917V3S9"/>